<keyword evidence="3" id="KW-1185">Reference proteome</keyword>
<evidence type="ECO:0000313" key="2">
    <source>
        <dbReference type="EMBL" id="KAG6483977.1"/>
    </source>
</evidence>
<dbReference type="InterPro" id="IPR051886">
    <property type="entry name" value="Seed_Dev/Stress_Resp_Reg"/>
</dbReference>
<evidence type="ECO:0000313" key="3">
    <source>
        <dbReference type="Proteomes" id="UP000734854"/>
    </source>
</evidence>
<dbReference type="EMBL" id="JACMSC010000016">
    <property type="protein sequence ID" value="KAG6483977.1"/>
    <property type="molecule type" value="Genomic_DNA"/>
</dbReference>
<dbReference type="InterPro" id="IPR025422">
    <property type="entry name" value="TGA_domain"/>
</dbReference>
<dbReference type="Pfam" id="PF14144">
    <property type="entry name" value="DOG1"/>
    <property type="match status" value="1"/>
</dbReference>
<organism evidence="2 3">
    <name type="scientific">Zingiber officinale</name>
    <name type="common">Ginger</name>
    <name type="synonym">Amomum zingiber</name>
    <dbReference type="NCBI Taxonomy" id="94328"/>
    <lineage>
        <taxon>Eukaryota</taxon>
        <taxon>Viridiplantae</taxon>
        <taxon>Streptophyta</taxon>
        <taxon>Embryophyta</taxon>
        <taxon>Tracheophyta</taxon>
        <taxon>Spermatophyta</taxon>
        <taxon>Magnoliopsida</taxon>
        <taxon>Liliopsida</taxon>
        <taxon>Zingiberales</taxon>
        <taxon>Zingiberaceae</taxon>
        <taxon>Zingiber</taxon>
    </lineage>
</organism>
<protein>
    <recommendedName>
        <fullName evidence="1">DOG1 domain-containing protein</fullName>
    </recommendedName>
</protein>
<sequence length="211" mass="24142">MEAFFDSWLARLDHLRSDLLHAFTHRPDRIPHAVDAVLSHYRDYRDAKARLADSDVLRALTHPWLTPFERIFLWVAGWKPSIAFRLLLGHRFLSPDQHAAFEVLRREVQLEEHRISEDMASAQEAMAGHMVLEAVRADLYANGSAWAAAADEVSRALRTVIDAAEELREATLRWLVETLTAAQMAEFLAAAVELRIRVRRWGLRRNGGQSN</sequence>
<comment type="caution">
    <text evidence="2">The sequence shown here is derived from an EMBL/GenBank/DDBJ whole genome shotgun (WGS) entry which is preliminary data.</text>
</comment>
<accession>A0A8J5KLG9</accession>
<dbReference type="PROSITE" id="PS51806">
    <property type="entry name" value="DOG1"/>
    <property type="match status" value="1"/>
</dbReference>
<dbReference type="GO" id="GO:0006351">
    <property type="term" value="P:DNA-templated transcription"/>
    <property type="evidence" value="ECO:0007669"/>
    <property type="project" value="InterPro"/>
</dbReference>
<name>A0A8J5KLG9_ZINOF</name>
<dbReference type="PANTHER" id="PTHR46354">
    <property type="entry name" value="DOG1 DOMAIN-CONTAINING PROTEIN"/>
    <property type="match status" value="1"/>
</dbReference>
<evidence type="ECO:0000259" key="1">
    <source>
        <dbReference type="PROSITE" id="PS51806"/>
    </source>
</evidence>
<dbReference type="AlphaFoldDB" id="A0A8J5KLG9"/>
<dbReference type="PANTHER" id="PTHR46354:SF25">
    <property type="entry name" value="OS01G0306400 PROTEIN"/>
    <property type="match status" value="1"/>
</dbReference>
<dbReference type="GO" id="GO:0043565">
    <property type="term" value="F:sequence-specific DNA binding"/>
    <property type="evidence" value="ECO:0007669"/>
    <property type="project" value="InterPro"/>
</dbReference>
<dbReference type="OrthoDB" id="781635at2759"/>
<reference evidence="2 3" key="1">
    <citation type="submission" date="2020-08" db="EMBL/GenBank/DDBJ databases">
        <title>Plant Genome Project.</title>
        <authorList>
            <person name="Zhang R.-G."/>
        </authorList>
    </citation>
    <scope>NUCLEOTIDE SEQUENCE [LARGE SCALE GENOMIC DNA]</scope>
    <source>
        <tissue evidence="2">Rhizome</tissue>
    </source>
</reference>
<gene>
    <name evidence="2" type="ORF">ZIOFF_060770</name>
</gene>
<dbReference type="Proteomes" id="UP000734854">
    <property type="component" value="Unassembled WGS sequence"/>
</dbReference>
<proteinExistence type="predicted"/>
<feature type="domain" description="DOG1" evidence="1">
    <location>
        <begin position="1"/>
        <end position="208"/>
    </location>
</feature>